<dbReference type="SUPFAM" id="SSF53474">
    <property type="entry name" value="alpha/beta-Hydrolases"/>
    <property type="match status" value="1"/>
</dbReference>
<protein>
    <recommendedName>
        <fullName evidence="3">Alpha/beta hydrolase</fullName>
    </recommendedName>
</protein>
<dbReference type="PANTHER" id="PTHR35560:SF3">
    <property type="entry name" value="PEPTIDASE S9 PROLYL OLIGOPEPTIDASE CATALYTIC DOMAIN-CONTAINING PROTEIN"/>
    <property type="match status" value="1"/>
</dbReference>
<evidence type="ECO:0000313" key="1">
    <source>
        <dbReference type="EMBL" id="XAN06770.1"/>
    </source>
</evidence>
<name>A0ABZ3FNL5_9ACTN</name>
<dbReference type="Proteomes" id="UP001442841">
    <property type="component" value="Chromosome"/>
</dbReference>
<dbReference type="InterPro" id="IPR029058">
    <property type="entry name" value="AB_hydrolase_fold"/>
</dbReference>
<proteinExistence type="predicted"/>
<evidence type="ECO:0008006" key="3">
    <source>
        <dbReference type="Google" id="ProtNLM"/>
    </source>
</evidence>
<evidence type="ECO:0000313" key="2">
    <source>
        <dbReference type="Proteomes" id="UP001442841"/>
    </source>
</evidence>
<dbReference type="PANTHER" id="PTHR35560">
    <property type="entry name" value="BLL0132 PROTEIN"/>
    <property type="match status" value="1"/>
</dbReference>
<gene>
    <name evidence="1" type="ORF">AADG42_05415</name>
</gene>
<sequence length="367" mass="40503">MKQLNRRYRPSRARSRWARPSARVLIVALLIVSALVFSSSTHLTVPASDPVPSAVPAPPSPVPVPADATATVTLRAAEPLARTTTMRQTTIAGKIFRYCANGSIDNPAREAKRVIFVMHGNDRQPCSVATAALATGTPEQRASTLVISPRFPLKEDRIDTQRELFWTFASWSQGDPSANEDVQVSSYEVLDELLERARPLPVVVAGFSGGGQFVNRYAAGTSHNPIRFIIVNPSSYLYFTPDRPGTPATQLAICPAYNHYRYGLEHLNGYMGRVGPETLTRRYGEHRVVYLLGDADNDPRSTSMDKTCGAVAEGANRYERGMRYWAYLPSVFGPGIQRHHRLHVVPRAGHNVHAMFQHPAAKAALYE</sequence>
<dbReference type="EMBL" id="CP154795">
    <property type="protein sequence ID" value="XAN06770.1"/>
    <property type="molecule type" value="Genomic_DNA"/>
</dbReference>
<dbReference type="Gene3D" id="3.40.50.1820">
    <property type="entry name" value="alpha/beta hydrolase"/>
    <property type="match status" value="1"/>
</dbReference>
<reference evidence="1 2" key="1">
    <citation type="submission" date="2024-04" db="EMBL/GenBank/DDBJ databases">
        <title>Isolation of an actinomycete strain from pig manure.</title>
        <authorList>
            <person name="Gong T."/>
            <person name="Yu Z."/>
            <person name="An M."/>
            <person name="Wei C."/>
            <person name="Yang W."/>
            <person name="Liu L."/>
        </authorList>
    </citation>
    <scope>NUCLEOTIDE SEQUENCE [LARGE SCALE GENOMIC DNA]</scope>
    <source>
        <strain evidence="1 2">ZF39</strain>
    </source>
</reference>
<dbReference type="RefSeq" id="WP_425308199.1">
    <property type="nucleotide sequence ID" value="NZ_CP154795.1"/>
</dbReference>
<accession>A0ABZ3FNL5</accession>
<organism evidence="1 2">
    <name type="scientific">Ammonicoccus fulvus</name>
    <dbReference type="NCBI Taxonomy" id="3138240"/>
    <lineage>
        <taxon>Bacteria</taxon>
        <taxon>Bacillati</taxon>
        <taxon>Actinomycetota</taxon>
        <taxon>Actinomycetes</taxon>
        <taxon>Propionibacteriales</taxon>
        <taxon>Propionibacteriaceae</taxon>
        <taxon>Ammonicoccus</taxon>
    </lineage>
</organism>
<keyword evidence="2" id="KW-1185">Reference proteome</keyword>